<name>A0ABS4YAZ9_9ACTN</name>
<dbReference type="EMBL" id="JAGIOH010000001">
    <property type="protein sequence ID" value="MBP2405904.1"/>
    <property type="molecule type" value="Genomic_DNA"/>
</dbReference>
<proteinExistence type="predicted"/>
<dbReference type="InterPro" id="IPR016181">
    <property type="entry name" value="Acyl_CoA_acyltransferase"/>
</dbReference>
<dbReference type="Proteomes" id="UP001519291">
    <property type="component" value="Unassembled WGS sequence"/>
</dbReference>
<dbReference type="Pfam" id="PF00583">
    <property type="entry name" value="Acetyltransf_1"/>
    <property type="match status" value="1"/>
</dbReference>
<dbReference type="Gene3D" id="3.40.630.30">
    <property type="match status" value="1"/>
</dbReference>
<organism evidence="4 5">
    <name type="scientific">Streptomyces syringium</name>
    <dbReference type="NCBI Taxonomy" id="76729"/>
    <lineage>
        <taxon>Bacteria</taxon>
        <taxon>Bacillati</taxon>
        <taxon>Actinomycetota</taxon>
        <taxon>Actinomycetes</taxon>
        <taxon>Kitasatosporales</taxon>
        <taxon>Streptomycetaceae</taxon>
        <taxon>Streptomyces</taxon>
    </lineage>
</organism>
<keyword evidence="2" id="KW-0012">Acyltransferase</keyword>
<feature type="domain" description="N-acetyltransferase" evidence="3">
    <location>
        <begin position="29"/>
        <end position="187"/>
    </location>
</feature>
<dbReference type="GeneID" id="91572230"/>
<dbReference type="SUPFAM" id="SSF55729">
    <property type="entry name" value="Acyl-CoA N-acyltransferases (Nat)"/>
    <property type="match status" value="1"/>
</dbReference>
<accession>A0ABS4YAZ9</accession>
<dbReference type="PANTHER" id="PTHR43072:SF23">
    <property type="entry name" value="UPF0039 PROTEIN C11D3.02C"/>
    <property type="match status" value="1"/>
</dbReference>
<keyword evidence="1" id="KW-0808">Transferase</keyword>
<evidence type="ECO:0000259" key="3">
    <source>
        <dbReference type="PROSITE" id="PS51186"/>
    </source>
</evidence>
<dbReference type="PROSITE" id="PS51186">
    <property type="entry name" value="GNAT"/>
    <property type="match status" value="1"/>
</dbReference>
<reference evidence="4 5" key="1">
    <citation type="submission" date="2021-03" db="EMBL/GenBank/DDBJ databases">
        <title>Sequencing the genomes of 1000 actinobacteria strains.</title>
        <authorList>
            <person name="Klenk H.-P."/>
        </authorList>
    </citation>
    <scope>NUCLEOTIDE SEQUENCE [LARGE SCALE GENOMIC DNA]</scope>
    <source>
        <strain evidence="4 5">DSM 41480</strain>
    </source>
</reference>
<gene>
    <name evidence="4" type="ORF">JO379_005373</name>
</gene>
<keyword evidence="5" id="KW-1185">Reference proteome</keyword>
<evidence type="ECO:0000313" key="4">
    <source>
        <dbReference type="EMBL" id="MBP2405904.1"/>
    </source>
</evidence>
<comment type="caution">
    <text evidence="4">The sequence shown here is derived from an EMBL/GenBank/DDBJ whole genome shotgun (WGS) entry which is preliminary data.</text>
</comment>
<dbReference type="InterPro" id="IPR000182">
    <property type="entry name" value="GNAT_dom"/>
</dbReference>
<dbReference type="PANTHER" id="PTHR43072">
    <property type="entry name" value="N-ACETYLTRANSFERASE"/>
    <property type="match status" value="1"/>
</dbReference>
<evidence type="ECO:0000313" key="5">
    <source>
        <dbReference type="Proteomes" id="UP001519291"/>
    </source>
</evidence>
<protein>
    <submittedName>
        <fullName evidence="4">Ribosomal protein S18 acetylase RimI-like enzyme</fullName>
    </submittedName>
</protein>
<evidence type="ECO:0000256" key="2">
    <source>
        <dbReference type="ARBA" id="ARBA00023315"/>
    </source>
</evidence>
<evidence type="ECO:0000256" key="1">
    <source>
        <dbReference type="ARBA" id="ARBA00022679"/>
    </source>
</evidence>
<dbReference type="RefSeq" id="WP_209517368.1">
    <property type="nucleotide sequence ID" value="NZ_JAGIOH010000001.1"/>
</dbReference>
<sequence>MTHIEHTSVVYRVAHAEELAAAEALDNSFTTDSVIEVTSTDDGFRLREVAVDPPLRKVFPDEEEDSDTEDDEAPATRVVVALDGDGALCGAITTEFSAWNSRLVIADVRVAPGHRGRGVGRGLMDRALAHGRELGARTAWLEVSNVNAPAVRAYRRMGFTLCGVDVTLYTGTASEGEQALFMSRPLMT</sequence>